<protein>
    <recommendedName>
        <fullName evidence="3">XRE family transcriptional regulator</fullName>
    </recommendedName>
</protein>
<evidence type="ECO:0000313" key="2">
    <source>
        <dbReference type="EMBL" id="BAO33289.1"/>
    </source>
</evidence>
<accession>A0AAT9DZ77</accession>
<organism evidence="2">
    <name type="scientific">Serratia marcescens SM39</name>
    <dbReference type="NCBI Taxonomy" id="1334564"/>
    <lineage>
        <taxon>Bacteria</taxon>
        <taxon>Pseudomonadati</taxon>
        <taxon>Pseudomonadota</taxon>
        <taxon>Gammaproteobacteria</taxon>
        <taxon>Enterobacterales</taxon>
        <taxon>Yersiniaceae</taxon>
        <taxon>Serratia</taxon>
    </lineage>
</organism>
<evidence type="ECO:0008006" key="3">
    <source>
        <dbReference type="Google" id="ProtNLM"/>
    </source>
</evidence>
<dbReference type="EMBL" id="AP013063">
    <property type="protein sequence ID" value="BAO33289.1"/>
    <property type="molecule type" value="Genomic_DNA"/>
</dbReference>
<reference evidence="2" key="1">
    <citation type="journal article" date="2014" name="Genome Biol. Evol.">
        <title>Genome evolution and plasticity of Serratia marcescens, an important multidrug-resistant nosocomial pathogen.</title>
        <authorList>
            <person name="Iguchi A."/>
            <person name="Nagaya Y."/>
            <person name="Pradel E."/>
            <person name="Ooka T."/>
            <person name="Ogura Y."/>
            <person name="Katsura K."/>
            <person name="Kurokawa K."/>
            <person name="Oshima K."/>
            <person name="Hattori M."/>
            <person name="Parkhill J."/>
            <person name="Sebaihia M."/>
            <person name="Coulthurst S.J."/>
            <person name="Gotoh N."/>
            <person name="Thomson N.R."/>
            <person name="Ewbank J.J."/>
            <person name="Hayashi T."/>
        </authorList>
    </citation>
    <scope>NUCLEOTIDE SEQUENCE</scope>
    <source>
        <strain evidence="2">SM39</strain>
    </source>
</reference>
<name>A0AAT9DZ77_SERMA</name>
<dbReference type="KEGG" id="smar:SM39_1242"/>
<dbReference type="AlphaFoldDB" id="A0AAT9DZ77"/>
<proteinExistence type="predicted"/>
<feature type="region of interest" description="Disordered" evidence="1">
    <location>
        <begin position="1"/>
        <end position="22"/>
    </location>
</feature>
<gene>
    <name evidence="2" type="ORF">SM39_1242</name>
</gene>
<evidence type="ECO:0000256" key="1">
    <source>
        <dbReference type="SAM" id="MobiDB-lite"/>
    </source>
</evidence>
<sequence>MHCGNAPSCRPQNRCEKNRIDPGGGLTMPLVATFRTDWFRVITDINRTRMATQSIAEELGVSKSAVLGWKSGSEPRHGDGEALIALWCQATGSDRSNLPTVLYRQWWTFKRPVIGRESDRKQGRQ</sequence>